<organism evidence="3 4">
    <name type="scientific">Peribacillus frigoritolerans</name>
    <dbReference type="NCBI Taxonomy" id="450367"/>
    <lineage>
        <taxon>Bacteria</taxon>
        <taxon>Bacillati</taxon>
        <taxon>Bacillota</taxon>
        <taxon>Bacilli</taxon>
        <taxon>Bacillales</taxon>
        <taxon>Bacillaceae</taxon>
        <taxon>Peribacillus</taxon>
    </lineage>
</organism>
<name>A0A941FLP3_9BACI</name>
<dbReference type="InterPro" id="IPR036250">
    <property type="entry name" value="AcylCo_DH-like_C"/>
</dbReference>
<evidence type="ECO:0000313" key="4">
    <source>
        <dbReference type="Proteomes" id="UP000680045"/>
    </source>
</evidence>
<evidence type="ECO:0000313" key="3">
    <source>
        <dbReference type="EMBL" id="MBR8645791.1"/>
    </source>
</evidence>
<dbReference type="SUPFAM" id="SSF47203">
    <property type="entry name" value="Acyl-CoA dehydrogenase C-terminal domain-like"/>
    <property type="match status" value="1"/>
</dbReference>
<accession>A0A941FLP3</accession>
<keyword evidence="1" id="KW-0285">Flavoprotein</keyword>
<dbReference type="Pfam" id="PF00441">
    <property type="entry name" value="Acyl-CoA_dh_1"/>
    <property type="match status" value="1"/>
</dbReference>
<reference evidence="3" key="1">
    <citation type="submission" date="2021-04" db="EMBL/GenBank/DDBJ databases">
        <title>Whole genome sequencing of Enterococci isolates from hospitalized patients.</title>
        <authorList>
            <person name="Ogoti B.M."/>
            <person name="Onyambu F.G."/>
        </authorList>
    </citation>
    <scope>NUCLEOTIDE SEQUENCE</scope>
    <source>
        <strain evidence="3">242</strain>
    </source>
</reference>
<feature type="domain" description="Acyl-CoA dehydrogenase/oxidase C-terminal" evidence="2">
    <location>
        <begin position="3"/>
        <end position="36"/>
    </location>
</feature>
<evidence type="ECO:0000256" key="1">
    <source>
        <dbReference type="ARBA" id="ARBA00022630"/>
    </source>
</evidence>
<dbReference type="Proteomes" id="UP000680045">
    <property type="component" value="Unassembled WGS sequence"/>
</dbReference>
<dbReference type="AlphaFoldDB" id="A0A941FLP3"/>
<sequence length="38" mass="4307">MVKGHPVEKMYRSARMYRILSGTSEIQKNTIAKALLKG</sequence>
<dbReference type="GO" id="GO:0016627">
    <property type="term" value="F:oxidoreductase activity, acting on the CH-CH group of donors"/>
    <property type="evidence" value="ECO:0007669"/>
    <property type="project" value="InterPro"/>
</dbReference>
<proteinExistence type="predicted"/>
<dbReference type="EMBL" id="JAGTPW010000051">
    <property type="protein sequence ID" value="MBR8645791.1"/>
    <property type="molecule type" value="Genomic_DNA"/>
</dbReference>
<comment type="caution">
    <text evidence="3">The sequence shown here is derived from an EMBL/GenBank/DDBJ whole genome shotgun (WGS) entry which is preliminary data.</text>
</comment>
<dbReference type="InterPro" id="IPR009075">
    <property type="entry name" value="AcylCo_DH/oxidase_C"/>
</dbReference>
<gene>
    <name evidence="3" type="ORF">KEH51_22805</name>
</gene>
<evidence type="ECO:0000259" key="2">
    <source>
        <dbReference type="Pfam" id="PF00441"/>
    </source>
</evidence>
<protein>
    <recommendedName>
        <fullName evidence="2">Acyl-CoA dehydrogenase/oxidase C-terminal domain-containing protein</fullName>
    </recommendedName>
</protein>
<dbReference type="Gene3D" id="1.20.140.10">
    <property type="entry name" value="Butyryl-CoA Dehydrogenase, subunit A, domain 3"/>
    <property type="match status" value="1"/>
</dbReference>